<evidence type="ECO:0000256" key="5">
    <source>
        <dbReference type="ARBA" id="ARBA00023797"/>
    </source>
</evidence>
<accession>A0ABV2AP68</accession>
<dbReference type="SUPFAM" id="SSF52343">
    <property type="entry name" value="Ferredoxin reductase-like, C-terminal NADP-linked domain"/>
    <property type="match status" value="1"/>
</dbReference>
<dbReference type="InterPro" id="IPR001709">
    <property type="entry name" value="Flavoprot_Pyr_Nucl_cyt_Rdtase"/>
</dbReference>
<evidence type="ECO:0000259" key="7">
    <source>
        <dbReference type="Pfam" id="PF00667"/>
    </source>
</evidence>
<keyword evidence="2" id="KW-0285">Flavoprotein</keyword>
<comment type="cofactor">
    <cofactor evidence="1">
        <name>FAD</name>
        <dbReference type="ChEBI" id="CHEBI:57692"/>
    </cofactor>
</comment>
<feature type="domain" description="Sulfite reductase [NADPH] flavoprotein alpha-component-like FAD-binding" evidence="7">
    <location>
        <begin position="11"/>
        <end position="166"/>
    </location>
</feature>
<feature type="domain" description="Oxidoreductase FAD/NAD(P)-binding" evidence="6">
    <location>
        <begin position="227"/>
        <end position="332"/>
    </location>
</feature>
<dbReference type="InterPro" id="IPR039261">
    <property type="entry name" value="FNR_nucleotide-bd"/>
</dbReference>
<evidence type="ECO:0000256" key="2">
    <source>
        <dbReference type="ARBA" id="ARBA00022630"/>
    </source>
</evidence>
<dbReference type="PANTHER" id="PTHR19384">
    <property type="entry name" value="NITRIC OXIDE SYNTHASE-RELATED"/>
    <property type="match status" value="1"/>
</dbReference>
<dbReference type="InterPro" id="IPR023173">
    <property type="entry name" value="NADPH_Cyt_P450_Rdtase_alpha"/>
</dbReference>
<evidence type="ECO:0000256" key="3">
    <source>
        <dbReference type="ARBA" id="ARBA00022827"/>
    </source>
</evidence>
<dbReference type="Gene3D" id="1.20.990.10">
    <property type="entry name" value="NADPH-cytochrome p450 Reductase, Chain A, domain 3"/>
    <property type="match status" value="1"/>
</dbReference>
<evidence type="ECO:0000256" key="1">
    <source>
        <dbReference type="ARBA" id="ARBA00001974"/>
    </source>
</evidence>
<proteinExistence type="predicted"/>
<sequence>TNTDRKHISTIVKVVKNVKISRDSTKWHTEFSVEKSKLLQEYETGCTLCVAPRNDFWLVDKICRRFGWNKNLVFSIKSNGGLLDSRFCTKILNLFNEKSEKFLKSVKFSQNLTKDLKAFENPMTIKRALLWYFDLTHFPKMSLIKSLSNFVEDKAEKSIIEKLAKLDKNPEKKIVSVTYSLVGEDEPFGVCTKYLKNLRAEKDSAAVFLKQSSLRLPRKLDGAAIIMVGAGSGLAPFKGFVEHGAAEKERAGIGDWCLFFGCKSKKNDFIYESELLTAEKSGVLKHLFVAFSRDQINKIYVQDRIRENSGIVWKLLCKRRSFIFICGSTGMGLSVKTEIKRIVLDNLKSRKKADQFMEKLRDEKRIVSELWG</sequence>
<dbReference type="Pfam" id="PF00667">
    <property type="entry name" value="FAD_binding_1"/>
    <property type="match status" value="1"/>
</dbReference>
<organism evidence="8 9">
    <name type="scientific">Bonamia ostreae</name>
    <dbReference type="NCBI Taxonomy" id="126728"/>
    <lineage>
        <taxon>Eukaryota</taxon>
        <taxon>Sar</taxon>
        <taxon>Rhizaria</taxon>
        <taxon>Endomyxa</taxon>
        <taxon>Ascetosporea</taxon>
        <taxon>Haplosporida</taxon>
        <taxon>Bonamia</taxon>
    </lineage>
</organism>
<dbReference type="Proteomes" id="UP001439008">
    <property type="component" value="Unassembled WGS sequence"/>
</dbReference>
<evidence type="ECO:0000313" key="8">
    <source>
        <dbReference type="EMBL" id="MES1921478.1"/>
    </source>
</evidence>
<dbReference type="PRINTS" id="PR00371">
    <property type="entry name" value="FPNCR"/>
</dbReference>
<dbReference type="InterPro" id="IPR017938">
    <property type="entry name" value="Riboflavin_synthase-like_b-brl"/>
</dbReference>
<evidence type="ECO:0000313" key="9">
    <source>
        <dbReference type="Proteomes" id="UP001439008"/>
    </source>
</evidence>
<dbReference type="EMBL" id="JBDODL010001388">
    <property type="protein sequence ID" value="MES1921478.1"/>
    <property type="molecule type" value="Genomic_DNA"/>
</dbReference>
<protein>
    <recommendedName>
        <fullName evidence="5">NADPH--hemoprotein reductase</fullName>
        <ecNumber evidence="5">1.6.2.4</ecNumber>
    </recommendedName>
</protein>
<dbReference type="InterPro" id="IPR003097">
    <property type="entry name" value="CysJ-like_FAD-binding"/>
</dbReference>
<evidence type="ECO:0000259" key="6">
    <source>
        <dbReference type="Pfam" id="PF00175"/>
    </source>
</evidence>
<dbReference type="Pfam" id="PF00175">
    <property type="entry name" value="NAD_binding_1"/>
    <property type="match status" value="1"/>
</dbReference>
<keyword evidence="3" id="KW-0274">FAD</keyword>
<name>A0ABV2AP68_9EUKA</name>
<comment type="caution">
    <text evidence="8">The sequence shown here is derived from an EMBL/GenBank/DDBJ whole genome shotgun (WGS) entry which is preliminary data.</text>
</comment>
<dbReference type="PANTHER" id="PTHR19384:SF17">
    <property type="entry name" value="NADPH--CYTOCHROME P450 REDUCTASE"/>
    <property type="match status" value="1"/>
</dbReference>
<evidence type="ECO:0000256" key="4">
    <source>
        <dbReference type="ARBA" id="ARBA00023002"/>
    </source>
</evidence>
<dbReference type="Gene3D" id="3.40.50.80">
    <property type="entry name" value="Nucleotide-binding domain of ferredoxin-NADP reductase (FNR) module"/>
    <property type="match status" value="1"/>
</dbReference>
<dbReference type="EC" id="1.6.2.4" evidence="5"/>
<keyword evidence="4" id="KW-0560">Oxidoreductase</keyword>
<dbReference type="SUPFAM" id="SSF63380">
    <property type="entry name" value="Riboflavin synthase domain-like"/>
    <property type="match status" value="1"/>
</dbReference>
<dbReference type="InterPro" id="IPR001433">
    <property type="entry name" value="OxRdtase_FAD/NAD-bd"/>
</dbReference>
<feature type="non-terminal residue" evidence="8">
    <location>
        <position position="1"/>
    </location>
</feature>
<gene>
    <name evidence="8" type="ORF">MHBO_003007</name>
</gene>
<reference evidence="8 9" key="1">
    <citation type="journal article" date="2024" name="BMC Biol.">
        <title>Comparative genomics of Ascetosporea gives new insight into the evolutionary basis for animal parasitism in Rhizaria.</title>
        <authorList>
            <person name="Hiltunen Thoren M."/>
            <person name="Onut-Brannstrom I."/>
            <person name="Alfjorden A."/>
            <person name="Peckova H."/>
            <person name="Swords F."/>
            <person name="Hooper C."/>
            <person name="Holzer A.S."/>
            <person name="Bass D."/>
            <person name="Burki F."/>
        </authorList>
    </citation>
    <scope>NUCLEOTIDE SEQUENCE [LARGE SCALE GENOMIC DNA]</scope>
    <source>
        <strain evidence="8">20-A016</strain>
    </source>
</reference>
<keyword evidence="9" id="KW-1185">Reference proteome</keyword>